<dbReference type="GO" id="GO:0009860">
    <property type="term" value="P:pollen tube growth"/>
    <property type="evidence" value="ECO:0007669"/>
    <property type="project" value="TreeGrafter"/>
</dbReference>
<dbReference type="InterPro" id="IPR002168">
    <property type="entry name" value="Lipase_GDXG_HIS_AS"/>
</dbReference>
<evidence type="ECO:0000256" key="1">
    <source>
        <dbReference type="ARBA" id="ARBA00010515"/>
    </source>
</evidence>
<dbReference type="PANTHER" id="PTHR23024:SF24">
    <property type="entry name" value="ALPHA_BETA HYDROLASE FOLD-3 DOMAIN-CONTAINING PROTEIN"/>
    <property type="match status" value="1"/>
</dbReference>
<dbReference type="Gene3D" id="3.40.50.1820">
    <property type="entry name" value="alpha/beta hydrolase"/>
    <property type="match status" value="1"/>
</dbReference>
<dbReference type="EMBL" id="CM017323">
    <property type="protein sequence ID" value="KAE8022227.1"/>
    <property type="molecule type" value="Genomic_DNA"/>
</dbReference>
<evidence type="ECO:0000259" key="3">
    <source>
        <dbReference type="Pfam" id="PF07859"/>
    </source>
</evidence>
<accession>A0A5N6QXF6</accession>
<dbReference type="OrthoDB" id="408631at2759"/>
<keyword evidence="5" id="KW-1185">Reference proteome</keyword>
<comment type="similarity">
    <text evidence="1">Belongs to the 'GDXG' lipolytic enzyme family.</text>
</comment>
<evidence type="ECO:0000256" key="2">
    <source>
        <dbReference type="ARBA" id="ARBA00022801"/>
    </source>
</evidence>
<dbReference type="InterPro" id="IPR050466">
    <property type="entry name" value="Carboxylest/Gibb_receptor"/>
</dbReference>
<dbReference type="SUPFAM" id="SSF53474">
    <property type="entry name" value="alpha/beta-Hydrolases"/>
    <property type="match status" value="1"/>
</dbReference>
<dbReference type="GO" id="GO:0052689">
    <property type="term" value="F:carboxylic ester hydrolase activity"/>
    <property type="evidence" value="ECO:0007669"/>
    <property type="project" value="TreeGrafter"/>
</dbReference>
<sequence>MSHGGENVQQTANPKPNLPWKLKLFAGAFSWILNASFRFNVSVNRRLLNFIEFKVPPSPNPPHGVASSDTTVDSSRNLWFRLYDPTPTGGDPNDVFRMPVIVFFHGGGFVLGNANSFWVDKQVLQLARELRAIVVSVNYRLAPEHRFPCQYEDGFDTLRFIDEMDGRDLPANADLSRCFLAGESAGGNLAHHVAVRAGEYGFKRVKLLGLIAVQPFFGGEERVESEIRFSHGPILSLDWTDSFWRAFLPDGSVRDHPGANVFGSNADEICSVRFPATLIFIGGFDLLRDWDMRYYEGLKRSGKEVYLVDYPNAVHGFWSLGVRPECCLFIEEMREFMQKQMDK</sequence>
<dbReference type="PROSITE" id="PS01173">
    <property type="entry name" value="LIPASE_GDXG_HIS"/>
    <property type="match status" value="1"/>
</dbReference>
<keyword evidence="2" id="KW-0378">Hydrolase</keyword>
<reference evidence="4 5" key="1">
    <citation type="submission" date="2019-06" db="EMBL/GenBank/DDBJ databases">
        <title>A chromosomal-level reference genome of Carpinus fangiana (Coryloideae, Betulaceae).</title>
        <authorList>
            <person name="Yang X."/>
            <person name="Wang Z."/>
            <person name="Zhang L."/>
            <person name="Hao G."/>
            <person name="Liu J."/>
            <person name="Yang Y."/>
        </authorList>
    </citation>
    <scope>NUCLEOTIDE SEQUENCE [LARGE SCALE GENOMIC DNA]</scope>
    <source>
        <strain evidence="4">Cfa_2016G</strain>
        <tissue evidence="4">Leaf</tissue>
    </source>
</reference>
<evidence type="ECO:0000313" key="4">
    <source>
        <dbReference type="EMBL" id="KAE8022227.1"/>
    </source>
</evidence>
<name>A0A5N6QXF6_9ROSI</name>
<dbReference type="Pfam" id="PF07859">
    <property type="entry name" value="Abhydrolase_3"/>
    <property type="match status" value="1"/>
</dbReference>
<dbReference type="Proteomes" id="UP000327013">
    <property type="component" value="Chromosome 3"/>
</dbReference>
<dbReference type="PANTHER" id="PTHR23024">
    <property type="entry name" value="ARYLACETAMIDE DEACETYLASE"/>
    <property type="match status" value="1"/>
</dbReference>
<dbReference type="AlphaFoldDB" id="A0A5N6QXF6"/>
<evidence type="ECO:0000313" key="5">
    <source>
        <dbReference type="Proteomes" id="UP000327013"/>
    </source>
</evidence>
<gene>
    <name evidence="4" type="ORF">FH972_008044</name>
</gene>
<protein>
    <recommendedName>
        <fullName evidence="3">Alpha/beta hydrolase fold-3 domain-containing protein</fullName>
    </recommendedName>
</protein>
<dbReference type="InterPro" id="IPR013094">
    <property type="entry name" value="AB_hydrolase_3"/>
</dbReference>
<dbReference type="InterPro" id="IPR029058">
    <property type="entry name" value="AB_hydrolase_fold"/>
</dbReference>
<organism evidence="4 5">
    <name type="scientific">Carpinus fangiana</name>
    <dbReference type="NCBI Taxonomy" id="176857"/>
    <lineage>
        <taxon>Eukaryota</taxon>
        <taxon>Viridiplantae</taxon>
        <taxon>Streptophyta</taxon>
        <taxon>Embryophyta</taxon>
        <taxon>Tracheophyta</taxon>
        <taxon>Spermatophyta</taxon>
        <taxon>Magnoliopsida</taxon>
        <taxon>eudicotyledons</taxon>
        <taxon>Gunneridae</taxon>
        <taxon>Pentapetalae</taxon>
        <taxon>rosids</taxon>
        <taxon>fabids</taxon>
        <taxon>Fagales</taxon>
        <taxon>Betulaceae</taxon>
        <taxon>Carpinus</taxon>
    </lineage>
</organism>
<feature type="domain" description="Alpha/beta hydrolase fold-3" evidence="3">
    <location>
        <begin position="101"/>
        <end position="318"/>
    </location>
</feature>
<proteinExistence type="inferred from homology"/>